<dbReference type="AlphaFoldDB" id="A0A1A8GD75"/>
<name>A0A1A8GD75_9TELE</name>
<keyword evidence="1" id="KW-0675">Receptor</keyword>
<feature type="non-terminal residue" evidence="1">
    <location>
        <position position="63"/>
    </location>
</feature>
<sequence length="63" mass="6936">MTRVLCCNANAETLELGVVYYSCFSRAPCETSPAAQNLDRKLVSVFPAVKIQKPFSSEVLILL</sequence>
<gene>
    <name evidence="1" type="primary">CALCR</name>
</gene>
<reference evidence="1" key="2">
    <citation type="submission" date="2016-06" db="EMBL/GenBank/DDBJ databases">
        <title>The genome of a short-lived fish provides insights into sex chromosome evolution and the genetic control of aging.</title>
        <authorList>
            <person name="Reichwald K."/>
            <person name="Felder M."/>
            <person name="Petzold A."/>
            <person name="Koch P."/>
            <person name="Groth M."/>
            <person name="Platzer M."/>
        </authorList>
    </citation>
    <scope>NUCLEOTIDE SEQUENCE</scope>
    <source>
        <tissue evidence="1">Brain</tissue>
    </source>
</reference>
<dbReference type="EMBL" id="HAEC01001070">
    <property type="protein sequence ID" value="SBQ69147.1"/>
    <property type="molecule type" value="Transcribed_RNA"/>
</dbReference>
<protein>
    <submittedName>
        <fullName evidence="1">Calcitonin receptor</fullName>
    </submittedName>
</protein>
<proteinExistence type="predicted"/>
<accession>A0A1A8GD75</accession>
<reference evidence="1" key="1">
    <citation type="submission" date="2016-05" db="EMBL/GenBank/DDBJ databases">
        <authorList>
            <person name="Lavstsen T."/>
            <person name="Jespersen J.S."/>
        </authorList>
    </citation>
    <scope>NUCLEOTIDE SEQUENCE</scope>
    <source>
        <tissue evidence="1">Brain</tissue>
    </source>
</reference>
<organism evidence="1">
    <name type="scientific">Nothobranchius korthausae</name>
    <dbReference type="NCBI Taxonomy" id="1143690"/>
    <lineage>
        <taxon>Eukaryota</taxon>
        <taxon>Metazoa</taxon>
        <taxon>Chordata</taxon>
        <taxon>Craniata</taxon>
        <taxon>Vertebrata</taxon>
        <taxon>Euteleostomi</taxon>
        <taxon>Actinopterygii</taxon>
        <taxon>Neopterygii</taxon>
        <taxon>Teleostei</taxon>
        <taxon>Neoteleostei</taxon>
        <taxon>Acanthomorphata</taxon>
        <taxon>Ovalentaria</taxon>
        <taxon>Atherinomorphae</taxon>
        <taxon>Cyprinodontiformes</taxon>
        <taxon>Nothobranchiidae</taxon>
        <taxon>Nothobranchius</taxon>
    </lineage>
</organism>
<evidence type="ECO:0000313" key="1">
    <source>
        <dbReference type="EMBL" id="SBQ69147.1"/>
    </source>
</evidence>